<proteinExistence type="inferred from homology"/>
<evidence type="ECO:0000256" key="5">
    <source>
        <dbReference type="ARBA" id="ARBA00022989"/>
    </source>
</evidence>
<keyword evidence="10" id="KW-1185">Reference proteome</keyword>
<keyword evidence="3" id="KW-0813">Transport</keyword>
<name>A0A2A2KMK9_9BILA</name>
<feature type="transmembrane region" description="Helical" evidence="8">
    <location>
        <begin position="295"/>
        <end position="318"/>
    </location>
</feature>
<dbReference type="Pfam" id="PF01733">
    <property type="entry name" value="Nucleoside_tran"/>
    <property type="match status" value="1"/>
</dbReference>
<feature type="compositionally biased region" description="Polar residues" evidence="7">
    <location>
        <begin position="1"/>
        <end position="20"/>
    </location>
</feature>
<reference evidence="9 10" key="1">
    <citation type="journal article" date="2017" name="Curr. Biol.">
        <title>Genome architecture and evolution of a unichromosomal asexual nematode.</title>
        <authorList>
            <person name="Fradin H."/>
            <person name="Zegar C."/>
            <person name="Gutwein M."/>
            <person name="Lucas J."/>
            <person name="Kovtun M."/>
            <person name="Corcoran D."/>
            <person name="Baugh L.R."/>
            <person name="Kiontke K."/>
            <person name="Gunsalus K."/>
            <person name="Fitch D.H."/>
            <person name="Piano F."/>
        </authorList>
    </citation>
    <scope>NUCLEOTIDE SEQUENCE [LARGE SCALE GENOMIC DNA]</scope>
    <source>
        <strain evidence="9">PF1309</strain>
    </source>
</reference>
<feature type="transmembrane region" description="Helical" evidence="8">
    <location>
        <begin position="361"/>
        <end position="384"/>
    </location>
</feature>
<dbReference type="PANTHER" id="PTHR10332:SF80">
    <property type="entry name" value="EQUILIBRATIVE NUCLEOSIDE TRANSPORTER 2, ISOFORM A"/>
    <property type="match status" value="1"/>
</dbReference>
<comment type="similarity">
    <text evidence="2">Belongs to the SLC29A/ENT transporter (TC 2.A.57) family.</text>
</comment>
<dbReference type="PANTHER" id="PTHR10332">
    <property type="entry name" value="EQUILIBRATIVE NUCLEOSIDE TRANSPORTER"/>
    <property type="match status" value="1"/>
</dbReference>
<feature type="transmembrane region" description="Helical" evidence="8">
    <location>
        <begin position="396"/>
        <end position="419"/>
    </location>
</feature>
<evidence type="ECO:0000256" key="3">
    <source>
        <dbReference type="ARBA" id="ARBA00022448"/>
    </source>
</evidence>
<evidence type="ECO:0000256" key="7">
    <source>
        <dbReference type="SAM" id="MobiDB-lite"/>
    </source>
</evidence>
<organism evidence="9 10">
    <name type="scientific">Diploscapter pachys</name>
    <dbReference type="NCBI Taxonomy" id="2018661"/>
    <lineage>
        <taxon>Eukaryota</taxon>
        <taxon>Metazoa</taxon>
        <taxon>Ecdysozoa</taxon>
        <taxon>Nematoda</taxon>
        <taxon>Chromadorea</taxon>
        <taxon>Rhabditida</taxon>
        <taxon>Rhabditina</taxon>
        <taxon>Rhabditomorpha</taxon>
        <taxon>Rhabditoidea</taxon>
        <taxon>Rhabditidae</taxon>
        <taxon>Diploscapter</taxon>
    </lineage>
</organism>
<evidence type="ECO:0000313" key="9">
    <source>
        <dbReference type="EMBL" id="PAV75108.1"/>
    </source>
</evidence>
<keyword evidence="5 8" id="KW-1133">Transmembrane helix</keyword>
<keyword evidence="4 8" id="KW-0812">Transmembrane</keyword>
<feature type="transmembrane region" description="Helical" evidence="8">
    <location>
        <begin position="235"/>
        <end position="256"/>
    </location>
</feature>
<evidence type="ECO:0000313" key="10">
    <source>
        <dbReference type="Proteomes" id="UP000218231"/>
    </source>
</evidence>
<feature type="transmembrane region" description="Helical" evidence="8">
    <location>
        <begin position="208"/>
        <end position="229"/>
    </location>
</feature>
<evidence type="ECO:0000256" key="8">
    <source>
        <dbReference type="SAM" id="Phobius"/>
    </source>
</evidence>
<feature type="transmembrane region" description="Helical" evidence="8">
    <location>
        <begin position="330"/>
        <end position="354"/>
    </location>
</feature>
<evidence type="ECO:0000256" key="6">
    <source>
        <dbReference type="ARBA" id="ARBA00023136"/>
    </source>
</evidence>
<dbReference type="InterPro" id="IPR002259">
    <property type="entry name" value="Eqnu_transpt"/>
</dbReference>
<feature type="transmembrane region" description="Helical" evidence="8">
    <location>
        <begin position="52"/>
        <end position="77"/>
    </location>
</feature>
<keyword evidence="6 8" id="KW-0472">Membrane</keyword>
<accession>A0A2A2KMK9</accession>
<dbReference type="OrthoDB" id="1856718at2759"/>
<dbReference type="STRING" id="2018661.A0A2A2KMK9"/>
<dbReference type="InterPro" id="IPR036259">
    <property type="entry name" value="MFS_trans_sf"/>
</dbReference>
<evidence type="ECO:0008006" key="11">
    <source>
        <dbReference type="Google" id="ProtNLM"/>
    </source>
</evidence>
<feature type="transmembrane region" description="Helical" evidence="8">
    <location>
        <begin position="431"/>
        <end position="458"/>
    </location>
</feature>
<comment type="caution">
    <text evidence="9">The sequence shown here is derived from an EMBL/GenBank/DDBJ whole genome shotgun (WGS) entry which is preliminary data.</text>
</comment>
<dbReference type="Proteomes" id="UP000218231">
    <property type="component" value="Unassembled WGS sequence"/>
</dbReference>
<evidence type="ECO:0000256" key="1">
    <source>
        <dbReference type="ARBA" id="ARBA00004141"/>
    </source>
</evidence>
<feature type="transmembrane region" description="Helical" evidence="8">
    <location>
        <begin position="142"/>
        <end position="160"/>
    </location>
</feature>
<feature type="region of interest" description="Disordered" evidence="7">
    <location>
        <begin position="1"/>
        <end position="45"/>
    </location>
</feature>
<dbReference type="PIRSF" id="PIRSF016379">
    <property type="entry name" value="ENT"/>
    <property type="match status" value="1"/>
</dbReference>
<dbReference type="GO" id="GO:0005886">
    <property type="term" value="C:plasma membrane"/>
    <property type="evidence" value="ECO:0007669"/>
    <property type="project" value="TreeGrafter"/>
</dbReference>
<dbReference type="GO" id="GO:0005337">
    <property type="term" value="F:nucleoside transmembrane transporter activity"/>
    <property type="evidence" value="ECO:0007669"/>
    <property type="project" value="InterPro"/>
</dbReference>
<evidence type="ECO:0000256" key="2">
    <source>
        <dbReference type="ARBA" id="ARBA00007965"/>
    </source>
</evidence>
<evidence type="ECO:0000256" key="4">
    <source>
        <dbReference type="ARBA" id="ARBA00022692"/>
    </source>
</evidence>
<dbReference type="EMBL" id="LIAE01008212">
    <property type="protein sequence ID" value="PAV75108.1"/>
    <property type="molecule type" value="Genomic_DNA"/>
</dbReference>
<feature type="transmembrane region" description="Helical" evidence="8">
    <location>
        <begin position="108"/>
        <end position="130"/>
    </location>
</feature>
<gene>
    <name evidence="9" type="ORF">WR25_05465</name>
</gene>
<protein>
    <recommendedName>
        <fullName evidence="11">Equilibrative nucleoside transporter 3</fullName>
    </recommendedName>
</protein>
<dbReference type="SUPFAM" id="SSF103473">
    <property type="entry name" value="MFS general substrate transporter"/>
    <property type="match status" value="1"/>
</dbReference>
<sequence>MNSNKSDTTPLTSLDASGRSNESKDAEDLPPSFADEALTSPSQEDDVEDSNCVVYLIVLLHGLGTLLPWNCFLTIAVDYYTNYKMMESVEDPVTHETKLVPSKYAPDFITYMGIAAQLPNLLLNFVNIFIQTKGDITRRISFSLIIIAAVVAFTMAFINIDTSTWVLGFFVLTLTSIAVLNAANGIYQNSIFGMVSDFPFRYVNAVIIGNNLCGTLVALLSMACVALTNNIRQQAYAYFGISLFTLVICFFSFFILRKRRYFIHYVQKGNRQRELEMENRGKVTSKDYFEAFKQAYPMLINVFLVFFVTLTIFPKLMLGVQSTSDVFGKWWISLSIFLLFNLFAFIGSMLAGFVQFPGPEYLWLCTWPRLLFIPFITFCNYIPATRTLPVLISNDWIYMGGMVLMSVSSGYFSSLAMMYTPRIVHPSKQRIAGMMAGFFLILGIVLGLAFPMVVQWFVEHIGGSSKP</sequence>
<feature type="transmembrane region" description="Helical" evidence="8">
    <location>
        <begin position="166"/>
        <end position="187"/>
    </location>
</feature>
<comment type="subcellular location">
    <subcellularLocation>
        <location evidence="1">Membrane</location>
        <topology evidence="1">Multi-pass membrane protein</topology>
    </subcellularLocation>
</comment>
<dbReference type="AlphaFoldDB" id="A0A2A2KMK9"/>